<accession>W9REZ3</accession>
<organism evidence="2 3">
    <name type="scientific">Morus notabilis</name>
    <dbReference type="NCBI Taxonomy" id="981085"/>
    <lineage>
        <taxon>Eukaryota</taxon>
        <taxon>Viridiplantae</taxon>
        <taxon>Streptophyta</taxon>
        <taxon>Embryophyta</taxon>
        <taxon>Tracheophyta</taxon>
        <taxon>Spermatophyta</taxon>
        <taxon>Magnoliopsida</taxon>
        <taxon>eudicotyledons</taxon>
        <taxon>Gunneridae</taxon>
        <taxon>Pentapetalae</taxon>
        <taxon>rosids</taxon>
        <taxon>fabids</taxon>
        <taxon>Rosales</taxon>
        <taxon>Moraceae</taxon>
        <taxon>Moreae</taxon>
        <taxon>Morus</taxon>
    </lineage>
</organism>
<feature type="compositionally biased region" description="Basic and acidic residues" evidence="1">
    <location>
        <begin position="37"/>
        <end position="48"/>
    </location>
</feature>
<evidence type="ECO:0000313" key="2">
    <source>
        <dbReference type="EMBL" id="EXB53579.1"/>
    </source>
</evidence>
<feature type="region of interest" description="Disordered" evidence="1">
    <location>
        <begin position="1"/>
        <end position="49"/>
    </location>
</feature>
<sequence>MKSSAPVSMVHSVCGSKRKAEEDQSGSISSKQGSDVVSRRKGDQKSYSKENLCTKTGSILQKWNHGQCVRIGTRLSERHVKACQIAPETLNQTFLQFAKIKIRGPKKGLMQPILEVPCQRAKIHLGLFNLRNYEDGLGYITEGMILRSVTDTREGNDVTYRIIRGSYPTRGRVQRGLKKKDRSRGMKPQKIWKVQKRRGIFGDSKEDLKKGGEEEETNSRALILNASVGPTIQMDKRIEALNMIQFYEEEMDSQLEIRCLKEKIDGVNNSPLNLGLDYSSKPRKEDGLGEEEEILDVYQFWFTLESGNEDSKDIGYEGSYLSNSEEIPVGESEADIVEDIPRLFE</sequence>
<protein>
    <submittedName>
        <fullName evidence="2">Uncharacterized protein</fullName>
    </submittedName>
</protein>
<dbReference type="EMBL" id="KE344097">
    <property type="protein sequence ID" value="EXB53579.1"/>
    <property type="molecule type" value="Genomic_DNA"/>
</dbReference>
<dbReference type="AlphaFoldDB" id="W9REZ3"/>
<evidence type="ECO:0000256" key="1">
    <source>
        <dbReference type="SAM" id="MobiDB-lite"/>
    </source>
</evidence>
<reference evidence="3" key="1">
    <citation type="submission" date="2013-01" db="EMBL/GenBank/DDBJ databases">
        <title>Draft Genome Sequence of a Mulberry Tree, Morus notabilis C.K. Schneid.</title>
        <authorList>
            <person name="He N."/>
            <person name="Zhao S."/>
        </authorList>
    </citation>
    <scope>NUCLEOTIDE SEQUENCE</scope>
</reference>
<dbReference type="Proteomes" id="UP000030645">
    <property type="component" value="Unassembled WGS sequence"/>
</dbReference>
<name>W9REZ3_9ROSA</name>
<feature type="compositionally biased region" description="Polar residues" evidence="1">
    <location>
        <begin position="25"/>
        <end position="35"/>
    </location>
</feature>
<proteinExistence type="predicted"/>
<evidence type="ECO:0000313" key="3">
    <source>
        <dbReference type="Proteomes" id="UP000030645"/>
    </source>
</evidence>
<gene>
    <name evidence="2" type="ORF">L484_009319</name>
</gene>
<keyword evidence="3" id="KW-1185">Reference proteome</keyword>